<dbReference type="CDD" id="cd20268">
    <property type="entry name" value="Complex1_LYR_SDHAF1_LYRM8"/>
    <property type="match status" value="1"/>
</dbReference>
<evidence type="ECO:0000256" key="1">
    <source>
        <dbReference type="ARBA" id="ARBA00004305"/>
    </source>
</evidence>
<sequence>MSIRRSGLQREVLALYRRALRMVHTKPPTTQPKFLLFVRYTFRTQASSVSPRDVAVIEHLLRKGSRQLDGLEQTNVKDCWVSKEMEEWDRRTRAGGQINSP</sequence>
<gene>
    <name evidence="6" type="ORF">PILCRDRAFT_61487</name>
</gene>
<proteinExistence type="inferred from homology"/>
<dbReference type="InParanoid" id="A0A0C3CH36"/>
<comment type="similarity">
    <text evidence="4">Belongs to the complex I LYR family. SDHAF1 subfamily.</text>
</comment>
<keyword evidence="3" id="KW-0143">Chaperone</keyword>
<dbReference type="PANTHER" id="PTHR13675">
    <property type="entry name" value="LYR MOTIF-CONTAINING PROTEIN 2"/>
    <property type="match status" value="1"/>
</dbReference>
<feature type="domain" description="Complex 1 LYR protein" evidence="5">
    <location>
        <begin position="10"/>
        <end position="69"/>
    </location>
</feature>
<dbReference type="PANTHER" id="PTHR13675:SF1">
    <property type="entry name" value="SUCCINATE DEHYDROGENASE ASSEMBLY FACTOR 1, MITOCHONDRIAL"/>
    <property type="match status" value="1"/>
</dbReference>
<keyword evidence="2" id="KW-0496">Mitochondrion</keyword>
<reference evidence="6 7" key="1">
    <citation type="submission" date="2014-04" db="EMBL/GenBank/DDBJ databases">
        <authorList>
            <consortium name="DOE Joint Genome Institute"/>
            <person name="Kuo A."/>
            <person name="Tarkka M."/>
            <person name="Buscot F."/>
            <person name="Kohler A."/>
            <person name="Nagy L.G."/>
            <person name="Floudas D."/>
            <person name="Copeland A."/>
            <person name="Barry K.W."/>
            <person name="Cichocki N."/>
            <person name="Veneault-Fourrey C."/>
            <person name="LaButti K."/>
            <person name="Lindquist E.A."/>
            <person name="Lipzen A."/>
            <person name="Lundell T."/>
            <person name="Morin E."/>
            <person name="Murat C."/>
            <person name="Sun H."/>
            <person name="Tunlid A."/>
            <person name="Henrissat B."/>
            <person name="Grigoriev I.V."/>
            <person name="Hibbett D.S."/>
            <person name="Martin F."/>
            <person name="Nordberg H.P."/>
            <person name="Cantor M.N."/>
            <person name="Hua S.X."/>
        </authorList>
    </citation>
    <scope>NUCLEOTIDE SEQUENCE [LARGE SCALE GENOMIC DNA]</scope>
    <source>
        <strain evidence="6 7">F 1598</strain>
    </source>
</reference>
<dbReference type="InterPro" id="IPR045295">
    <property type="entry name" value="Complex1_LYR_SDHAF1_LYRM8"/>
</dbReference>
<evidence type="ECO:0000313" key="7">
    <source>
        <dbReference type="Proteomes" id="UP000054166"/>
    </source>
</evidence>
<dbReference type="GO" id="GO:0005759">
    <property type="term" value="C:mitochondrial matrix"/>
    <property type="evidence" value="ECO:0007669"/>
    <property type="project" value="UniProtKB-SubCell"/>
</dbReference>
<reference evidence="7" key="2">
    <citation type="submission" date="2015-01" db="EMBL/GenBank/DDBJ databases">
        <title>Evolutionary Origins and Diversification of the Mycorrhizal Mutualists.</title>
        <authorList>
            <consortium name="DOE Joint Genome Institute"/>
            <consortium name="Mycorrhizal Genomics Consortium"/>
            <person name="Kohler A."/>
            <person name="Kuo A."/>
            <person name="Nagy L.G."/>
            <person name="Floudas D."/>
            <person name="Copeland A."/>
            <person name="Barry K.W."/>
            <person name="Cichocki N."/>
            <person name="Veneault-Fourrey C."/>
            <person name="LaButti K."/>
            <person name="Lindquist E.A."/>
            <person name="Lipzen A."/>
            <person name="Lundell T."/>
            <person name="Morin E."/>
            <person name="Murat C."/>
            <person name="Riley R."/>
            <person name="Ohm R."/>
            <person name="Sun H."/>
            <person name="Tunlid A."/>
            <person name="Henrissat B."/>
            <person name="Grigoriev I.V."/>
            <person name="Hibbett D.S."/>
            <person name="Martin F."/>
        </authorList>
    </citation>
    <scope>NUCLEOTIDE SEQUENCE [LARGE SCALE GENOMIC DNA]</scope>
    <source>
        <strain evidence="7">F 1598</strain>
    </source>
</reference>
<dbReference type="FunCoup" id="A0A0C3CH36">
    <property type="interactions" value="161"/>
</dbReference>
<dbReference type="GO" id="GO:0034553">
    <property type="term" value="P:mitochondrial respiratory chain complex II assembly"/>
    <property type="evidence" value="ECO:0007669"/>
    <property type="project" value="InterPro"/>
</dbReference>
<evidence type="ECO:0000259" key="5">
    <source>
        <dbReference type="Pfam" id="PF05347"/>
    </source>
</evidence>
<dbReference type="HOGENOM" id="CLU_154777_1_0_1"/>
<dbReference type="Proteomes" id="UP000054166">
    <property type="component" value="Unassembled WGS sequence"/>
</dbReference>
<name>A0A0C3CH36_PILCF</name>
<organism evidence="6 7">
    <name type="scientific">Piloderma croceum (strain F 1598)</name>
    <dbReference type="NCBI Taxonomy" id="765440"/>
    <lineage>
        <taxon>Eukaryota</taxon>
        <taxon>Fungi</taxon>
        <taxon>Dikarya</taxon>
        <taxon>Basidiomycota</taxon>
        <taxon>Agaricomycotina</taxon>
        <taxon>Agaricomycetes</taxon>
        <taxon>Agaricomycetidae</taxon>
        <taxon>Atheliales</taxon>
        <taxon>Atheliaceae</taxon>
        <taxon>Piloderma</taxon>
    </lineage>
</organism>
<evidence type="ECO:0000256" key="2">
    <source>
        <dbReference type="ARBA" id="ARBA00023128"/>
    </source>
</evidence>
<dbReference type="InterPro" id="IPR008011">
    <property type="entry name" value="Complex1_LYR_dom"/>
</dbReference>
<dbReference type="AlphaFoldDB" id="A0A0C3CH36"/>
<dbReference type="EMBL" id="KN832975">
    <property type="protein sequence ID" value="KIM89067.1"/>
    <property type="molecule type" value="Genomic_DNA"/>
</dbReference>
<dbReference type="OrthoDB" id="273010at2759"/>
<accession>A0A0C3CH36</accession>
<keyword evidence="7" id="KW-1185">Reference proteome</keyword>
<evidence type="ECO:0000313" key="6">
    <source>
        <dbReference type="EMBL" id="KIM89067.1"/>
    </source>
</evidence>
<comment type="subcellular location">
    <subcellularLocation>
        <location evidence="1">Mitochondrion matrix</location>
    </subcellularLocation>
</comment>
<evidence type="ECO:0000256" key="3">
    <source>
        <dbReference type="ARBA" id="ARBA00023186"/>
    </source>
</evidence>
<dbReference type="Pfam" id="PF05347">
    <property type="entry name" value="Complex1_LYR"/>
    <property type="match status" value="1"/>
</dbReference>
<dbReference type="STRING" id="765440.A0A0C3CH36"/>
<protein>
    <recommendedName>
        <fullName evidence="5">Complex 1 LYR protein domain-containing protein</fullName>
    </recommendedName>
</protein>
<evidence type="ECO:0000256" key="4">
    <source>
        <dbReference type="ARBA" id="ARBA00025715"/>
    </source>
</evidence>